<keyword evidence="2" id="KW-1185">Reference proteome</keyword>
<sequence>MALPVDPRNEDELDMCLDIFRFVSFLTFPLNVRVSGLKLSGHGFYFTGREAIVRCFSCHSYHSDLQTDGVLFEIGNFMHAAGCAFMLRTDRSNVPIHRQLDA</sequence>
<dbReference type="EMBL" id="JAIWYP010000008">
    <property type="protein sequence ID" value="KAH3784182.1"/>
    <property type="molecule type" value="Genomic_DNA"/>
</dbReference>
<protein>
    <submittedName>
        <fullName evidence="1">Uncharacterized protein</fullName>
    </submittedName>
</protein>
<reference evidence="1" key="2">
    <citation type="submission" date="2020-11" db="EMBL/GenBank/DDBJ databases">
        <authorList>
            <person name="McCartney M.A."/>
            <person name="Auch B."/>
            <person name="Kono T."/>
            <person name="Mallez S."/>
            <person name="Becker A."/>
            <person name="Gohl D.M."/>
            <person name="Silverstein K.A.T."/>
            <person name="Koren S."/>
            <person name="Bechman K.B."/>
            <person name="Herman A."/>
            <person name="Abrahante J.E."/>
            <person name="Garbe J."/>
        </authorList>
    </citation>
    <scope>NUCLEOTIDE SEQUENCE</scope>
    <source>
        <strain evidence="1">Duluth1</strain>
        <tissue evidence="1">Whole animal</tissue>
    </source>
</reference>
<proteinExistence type="predicted"/>
<name>A0A9D4EPT1_DREPO</name>
<dbReference type="Gene3D" id="1.10.1170.10">
    <property type="entry name" value="Inhibitor Of Apoptosis Protein (2mihbC-IAP-1), Chain A"/>
    <property type="match status" value="1"/>
</dbReference>
<dbReference type="InterPro" id="IPR001370">
    <property type="entry name" value="BIR_rpt"/>
</dbReference>
<dbReference type="Proteomes" id="UP000828390">
    <property type="component" value="Unassembled WGS sequence"/>
</dbReference>
<dbReference type="AlphaFoldDB" id="A0A9D4EPT1"/>
<evidence type="ECO:0000313" key="1">
    <source>
        <dbReference type="EMBL" id="KAH3784182.1"/>
    </source>
</evidence>
<comment type="caution">
    <text evidence="1">The sequence shown here is derived from an EMBL/GenBank/DDBJ whole genome shotgun (WGS) entry which is preliminary data.</text>
</comment>
<dbReference type="SUPFAM" id="SSF57924">
    <property type="entry name" value="Inhibitor of apoptosis (IAP) repeat"/>
    <property type="match status" value="1"/>
</dbReference>
<reference evidence="1" key="1">
    <citation type="journal article" date="2019" name="bioRxiv">
        <title>The Genome of the Zebra Mussel, Dreissena polymorpha: A Resource for Invasive Species Research.</title>
        <authorList>
            <person name="McCartney M.A."/>
            <person name="Auch B."/>
            <person name="Kono T."/>
            <person name="Mallez S."/>
            <person name="Zhang Y."/>
            <person name="Obille A."/>
            <person name="Becker A."/>
            <person name="Abrahante J.E."/>
            <person name="Garbe J."/>
            <person name="Badalamenti J.P."/>
            <person name="Herman A."/>
            <person name="Mangelson H."/>
            <person name="Liachko I."/>
            <person name="Sullivan S."/>
            <person name="Sone E.D."/>
            <person name="Koren S."/>
            <person name="Silverstein K.A.T."/>
            <person name="Beckman K.B."/>
            <person name="Gohl D.M."/>
        </authorList>
    </citation>
    <scope>NUCLEOTIDE SEQUENCE</scope>
    <source>
        <strain evidence="1">Duluth1</strain>
        <tissue evidence="1">Whole animal</tissue>
    </source>
</reference>
<evidence type="ECO:0000313" key="2">
    <source>
        <dbReference type="Proteomes" id="UP000828390"/>
    </source>
</evidence>
<accession>A0A9D4EPT1</accession>
<dbReference type="Pfam" id="PF00653">
    <property type="entry name" value="BIR"/>
    <property type="match status" value="1"/>
</dbReference>
<gene>
    <name evidence="1" type="ORF">DPMN_162134</name>
</gene>
<dbReference type="PROSITE" id="PS50143">
    <property type="entry name" value="BIR_REPEAT_2"/>
    <property type="match status" value="1"/>
</dbReference>
<organism evidence="1 2">
    <name type="scientific">Dreissena polymorpha</name>
    <name type="common">Zebra mussel</name>
    <name type="synonym">Mytilus polymorpha</name>
    <dbReference type="NCBI Taxonomy" id="45954"/>
    <lineage>
        <taxon>Eukaryota</taxon>
        <taxon>Metazoa</taxon>
        <taxon>Spiralia</taxon>
        <taxon>Lophotrochozoa</taxon>
        <taxon>Mollusca</taxon>
        <taxon>Bivalvia</taxon>
        <taxon>Autobranchia</taxon>
        <taxon>Heteroconchia</taxon>
        <taxon>Euheterodonta</taxon>
        <taxon>Imparidentia</taxon>
        <taxon>Neoheterodontei</taxon>
        <taxon>Myida</taxon>
        <taxon>Dreissenoidea</taxon>
        <taxon>Dreissenidae</taxon>
        <taxon>Dreissena</taxon>
    </lineage>
</organism>